<gene>
    <name evidence="3" type="ORF">NG99_25560</name>
</gene>
<dbReference type="Proteomes" id="UP000030351">
    <property type="component" value="Unassembled WGS sequence"/>
</dbReference>
<keyword evidence="4" id="KW-1185">Reference proteome</keyword>
<name>A0A0A3YM67_9GAMM</name>
<comment type="subcellular location">
    <subcellularLocation>
        <location evidence="1">Membrane</location>
        <topology evidence="1">Single-pass membrane protein</topology>
    </subcellularLocation>
</comment>
<dbReference type="RefSeq" id="WP_034899310.1">
    <property type="nucleotide sequence ID" value="NZ_JRUQ01000097.1"/>
</dbReference>
<evidence type="ECO:0000259" key="2">
    <source>
        <dbReference type="Pfam" id="PF12528"/>
    </source>
</evidence>
<protein>
    <submittedName>
        <fullName evidence="3">Prepilin peptidase-dependent protein C</fullName>
    </submittedName>
</protein>
<accession>A0A0A3YM67</accession>
<dbReference type="NCBIfam" id="TIGR02532">
    <property type="entry name" value="IV_pilin_GFxxxE"/>
    <property type="match status" value="1"/>
</dbReference>
<dbReference type="GO" id="GO:0016020">
    <property type="term" value="C:membrane"/>
    <property type="evidence" value="ECO:0007669"/>
    <property type="project" value="UniProtKB-SubCell"/>
</dbReference>
<dbReference type="EMBL" id="JRUQ01000097">
    <property type="protein sequence ID" value="KGT86421.1"/>
    <property type="molecule type" value="Genomic_DNA"/>
</dbReference>
<reference evidence="3 4" key="1">
    <citation type="submission" date="2014-10" db="EMBL/GenBank/DDBJ databases">
        <title>Genome sequence of Erwinia typographi M043b.</title>
        <authorList>
            <person name="Chan K.-G."/>
            <person name="Tan W.-S."/>
        </authorList>
    </citation>
    <scope>NUCLEOTIDE SEQUENCE [LARGE SCALE GENOMIC DNA]</scope>
    <source>
        <strain evidence="3 4">M043b</strain>
    </source>
</reference>
<dbReference type="eggNOG" id="COG4967">
    <property type="taxonomic scope" value="Bacteria"/>
</dbReference>
<dbReference type="STRING" id="371042.NG99_25560"/>
<evidence type="ECO:0000313" key="3">
    <source>
        <dbReference type="EMBL" id="KGT86421.1"/>
    </source>
</evidence>
<evidence type="ECO:0000313" key="4">
    <source>
        <dbReference type="Proteomes" id="UP000030351"/>
    </source>
</evidence>
<organism evidence="3 4">
    <name type="scientific">Erwinia typographi</name>
    <dbReference type="NCBI Taxonomy" id="371042"/>
    <lineage>
        <taxon>Bacteria</taxon>
        <taxon>Pseudomonadati</taxon>
        <taxon>Pseudomonadota</taxon>
        <taxon>Gammaproteobacteria</taxon>
        <taxon>Enterobacterales</taxon>
        <taxon>Erwiniaceae</taxon>
        <taxon>Erwinia</taxon>
    </lineage>
</organism>
<feature type="domain" description="Prepilin peptidase dependent protein C-like C-terminal" evidence="2">
    <location>
        <begin position="29"/>
        <end position="98"/>
    </location>
</feature>
<dbReference type="Pfam" id="PF12528">
    <property type="entry name" value="T2SSppdC"/>
    <property type="match status" value="1"/>
</dbReference>
<comment type="caution">
    <text evidence="3">The sequence shown here is derived from an EMBL/GenBank/DDBJ whole genome shotgun (WGS) entry which is preliminary data.</text>
</comment>
<dbReference type="InterPro" id="IPR012902">
    <property type="entry name" value="N_methyl_site"/>
</dbReference>
<dbReference type="OrthoDB" id="6522830at2"/>
<evidence type="ECO:0000256" key="1">
    <source>
        <dbReference type="ARBA" id="ARBA00004167"/>
    </source>
</evidence>
<dbReference type="AlphaFoldDB" id="A0A0A3YM67"/>
<proteinExistence type="predicted"/>
<sequence>MKRQQGFNLPETLIALLLFASSLAALMQYQLALAKGFQLQAQQRQAWRYANQRFEGYQPPHWHTRLSQQPAAAGCTQFTAAVVSPLGREAQLTRLRCPALGEYRGR</sequence>
<dbReference type="InterPro" id="IPR022204">
    <property type="entry name" value="PpdC-like_C"/>
</dbReference>